<keyword evidence="3" id="KW-0406">Ion transport</keyword>
<evidence type="ECO:0000256" key="3">
    <source>
        <dbReference type="ARBA" id="ARBA00023065"/>
    </source>
</evidence>
<organism evidence="5 6">
    <name type="scientific">Hermetia illucens</name>
    <name type="common">Black soldier fly</name>
    <dbReference type="NCBI Taxonomy" id="343691"/>
    <lineage>
        <taxon>Eukaryota</taxon>
        <taxon>Metazoa</taxon>
        <taxon>Ecdysozoa</taxon>
        <taxon>Arthropoda</taxon>
        <taxon>Hexapoda</taxon>
        <taxon>Insecta</taxon>
        <taxon>Pterygota</taxon>
        <taxon>Neoptera</taxon>
        <taxon>Endopterygota</taxon>
        <taxon>Diptera</taxon>
        <taxon>Brachycera</taxon>
        <taxon>Stratiomyomorpha</taxon>
        <taxon>Stratiomyidae</taxon>
        <taxon>Hermetiinae</taxon>
        <taxon>Hermetia</taxon>
    </lineage>
</organism>
<keyword evidence="2" id="KW-0813">Transport</keyword>
<proteinExistence type="inferred from homology"/>
<evidence type="ECO:0000256" key="1">
    <source>
        <dbReference type="ARBA" id="ARBA00005850"/>
    </source>
</evidence>
<dbReference type="GO" id="GO:0046961">
    <property type="term" value="F:proton-transporting ATPase activity, rotational mechanism"/>
    <property type="evidence" value="ECO:0007669"/>
    <property type="project" value="InterPro"/>
</dbReference>
<accession>A0A7R8Z3R5</accession>
<evidence type="ECO:0008006" key="7">
    <source>
        <dbReference type="Google" id="ProtNLM"/>
    </source>
</evidence>
<keyword evidence="6" id="KW-1185">Reference proteome</keyword>
<dbReference type="Pfam" id="PF01813">
    <property type="entry name" value="ATP-synt_D"/>
    <property type="match status" value="1"/>
</dbReference>
<protein>
    <recommendedName>
        <fullName evidence="7">Vacuolar ATP synthase subunit D</fullName>
    </recommendedName>
</protein>
<dbReference type="PANTHER" id="PTHR11671">
    <property type="entry name" value="V-TYPE ATP SYNTHASE SUBUNIT D"/>
    <property type="match status" value="1"/>
</dbReference>
<evidence type="ECO:0000313" key="5">
    <source>
        <dbReference type="EMBL" id="CAD7092252.1"/>
    </source>
</evidence>
<dbReference type="Proteomes" id="UP000594454">
    <property type="component" value="Chromosome 6"/>
</dbReference>
<dbReference type="NCBIfam" id="TIGR00309">
    <property type="entry name" value="V_ATPase_subD"/>
    <property type="match status" value="1"/>
</dbReference>
<evidence type="ECO:0000256" key="4">
    <source>
        <dbReference type="ARBA" id="ARBA00045737"/>
    </source>
</evidence>
<dbReference type="EMBL" id="LR899014">
    <property type="protein sequence ID" value="CAD7092252.1"/>
    <property type="molecule type" value="Genomic_DNA"/>
</dbReference>
<dbReference type="OrthoDB" id="7676488at2759"/>
<dbReference type="InterPro" id="IPR002699">
    <property type="entry name" value="V_ATPase_D"/>
</dbReference>
<dbReference type="Gene3D" id="1.10.287.3240">
    <property type="match status" value="1"/>
</dbReference>
<comment type="function">
    <text evidence="4">Subunit of the V1 complex of vacuolar(H+)-ATPase (V-ATPase), a multisubunit enzyme composed of a peripheral complex (V1) that hydrolyzes ATP and a membrane integral complex (V0) that translocates protons. V-ATPase is responsible for acidifying and maintaining the pH of intracellular compartments and in some cell types, is targeted to the plasma membrane, where it is responsible for acidifying the extracellular environment.</text>
</comment>
<evidence type="ECO:0000313" key="6">
    <source>
        <dbReference type="Proteomes" id="UP000594454"/>
    </source>
</evidence>
<reference evidence="5 6" key="1">
    <citation type="submission" date="2020-11" db="EMBL/GenBank/DDBJ databases">
        <authorList>
            <person name="Wallbank WR R."/>
            <person name="Pardo Diaz C."/>
            <person name="Kozak K."/>
            <person name="Martin S."/>
            <person name="Jiggins C."/>
            <person name="Moest M."/>
            <person name="Warren A I."/>
            <person name="Generalovic N T."/>
            <person name="Byers J.R.P. K."/>
            <person name="Montejo-Kovacevich G."/>
            <person name="Yen C E."/>
        </authorList>
    </citation>
    <scope>NUCLEOTIDE SEQUENCE [LARGE SCALE GENOMIC DNA]</scope>
</reference>
<name>A0A7R8Z3R5_HERIL</name>
<evidence type="ECO:0000256" key="2">
    <source>
        <dbReference type="ARBA" id="ARBA00022448"/>
    </source>
</evidence>
<dbReference type="AlphaFoldDB" id="A0A7R8Z3R5"/>
<gene>
    <name evidence="5" type="ORF">HERILL_LOCUS14629</name>
</gene>
<dbReference type="InParanoid" id="A0A7R8Z3R5"/>
<comment type="similarity">
    <text evidence="1">Belongs to the V-ATPase D subunit family.</text>
</comment>
<sequence length="265" mass="29988">MATKERLPVFPSRASQLQMKARLANAQKGHSLLRKKSDALQLKYRQILKKYKELKDVSVGAMKKAMFSLAEAKFTGVDFGQLIFQEVDEAKVKVRLRQENIAGVSLCVLDLLTKSSDISLVGLGRGGQQISNVRLQFYTVLQIFVMMAQMQSAVKTLSVHIRQLNRRINSIQYVIMPCILRTLDYISTEMDEYEREEFYRLKKIQRSKRHSWLNRSRQSQVKTGARNEPVLGAAGEVSNVCSMGVGSGDAGTDSIFQDDDDDIIF</sequence>